<evidence type="ECO:0000256" key="2">
    <source>
        <dbReference type="SAM" id="MobiDB-lite"/>
    </source>
</evidence>
<sequence length="1195" mass="126548">MTDGQVPLEKLNASAHLFRRLLAEIPLGRPERAMFLFDLAEVLRAASVHTGRAEPLREAVELYRQAVAALAPGHPGRARFLFGLGFALQILSGHGGRADPLGEAVAVLRRAVDATGPDDSERAVRLFTLGAALHTLFERTGREETLHEVVTVYREAVTATAPDSSEWGTRLLLLGSALRLLYERTGWGEVLDEAVEVGRLALAALAPGDPGRAVNLSELGLSLRLSYERTGWGEVLDEAVEVGRLALAALAPGDPGRAMNLSNLGLSLRLLYERTGRTEALDEAVGLHREAVAATPSGDPKRAVRLFSLGLALHALAERTGRDDMLDEALDVDREAAAATAGNPNRAFYLSGFGRNLCALFERTGQTEALDEAVVMYRAAVAASSETSHRAAYLSNLGNALRSSYERSGRAEALDEAVRAGREAVAAAPGEPDSPLYLSNLANALVLLFLRTGRTEVLDEAVGLHRRAVAAAPRRAEYGGLLSNLGNALRLRYEEGGQAGVLDEAVEAHRRAVAVTDAGHPGRAAFLCNLADTLRLLHERSGEPAVPAEIRAVLAEATEAAAAPVTVRIIAHHRRGKALMRAGDGAEALAAYEEAIALLPRLAPRRLRRADREHGLGEVAGLAADAAAAAIEVGRPERAVELLEQARGVLLGEAMAAHGDLTDLRVRAPELARRFTQLRDALDAADRPAPDPLSEDGPFGALTGSARGDGAGTGPRDVASGDGIVPGAIWQVAERRRSLAREWEELLARIRSMEGLERFMLPPSVDRLRRQAVDGPIIVVNISDHRCDALLLTADAGRPVRLVELPRLTRPIVIDQVNRFLAAVADAKGGELGRRPGAHGEMNAVLGWLWDEITGPILESPELAAAFEAGGGVRESEARAGLHESETVGGVHGSGAEAGAVGSEAGGGVRESGQAGIRPRVWWCPVGEAVFLPLHAAGRHVPAEDGNDDGGGRTGRPATALDRVVSSYTSTVRALAHARRGRTADLGGPAPEVTRGAAVVVAMPVTPDAPDLPGVRAEVGRLARLLPGSLLLTGAGATRDVLLEVLPLYRVAHLACHGLSDWEVPAGSRLLLHDHVTRPLTVTAISGLRLAHAELAYLSACSTTRVNQRLADEAVHITGAFQLAGYRQVIGTMWPVDDGSAADLAEDFYGRLTCGGARPPRTGDAAVALHWAVRALRERYAASPSLWAAYVHTGI</sequence>
<protein>
    <submittedName>
        <fullName evidence="4">Tetratricopeptide (TPR) repeat protein</fullName>
    </submittedName>
</protein>
<feature type="region of interest" description="Disordered" evidence="2">
    <location>
        <begin position="682"/>
        <end position="718"/>
    </location>
</feature>
<dbReference type="EMBL" id="JACHMP010000001">
    <property type="protein sequence ID" value="MBB5817330.1"/>
    <property type="molecule type" value="Genomic_DNA"/>
</dbReference>
<accession>A0A7W9ME00</accession>
<dbReference type="InterPro" id="IPR024983">
    <property type="entry name" value="CHAT_dom"/>
</dbReference>
<keyword evidence="5" id="KW-1185">Reference proteome</keyword>
<organism evidence="4 5">
    <name type="scientific">Streptosporangium becharense</name>
    <dbReference type="NCBI Taxonomy" id="1816182"/>
    <lineage>
        <taxon>Bacteria</taxon>
        <taxon>Bacillati</taxon>
        <taxon>Actinomycetota</taxon>
        <taxon>Actinomycetes</taxon>
        <taxon>Streptosporangiales</taxon>
        <taxon>Streptosporangiaceae</taxon>
        <taxon>Streptosporangium</taxon>
    </lineage>
</organism>
<proteinExistence type="predicted"/>
<comment type="caution">
    <text evidence="4">The sequence shown here is derived from an EMBL/GenBank/DDBJ whole genome shotgun (WGS) entry which is preliminary data.</text>
</comment>
<keyword evidence="1" id="KW-0802">TPR repeat</keyword>
<dbReference type="PANTHER" id="PTHR19959:SF119">
    <property type="entry name" value="FUNGAL LIPASE-LIKE DOMAIN-CONTAINING PROTEIN"/>
    <property type="match status" value="1"/>
</dbReference>
<dbReference type="InterPro" id="IPR011990">
    <property type="entry name" value="TPR-like_helical_dom_sf"/>
</dbReference>
<dbReference type="RefSeq" id="WP_184854757.1">
    <property type="nucleotide sequence ID" value="NZ_JACHMP010000001.1"/>
</dbReference>
<dbReference type="Gene3D" id="1.25.40.10">
    <property type="entry name" value="Tetratricopeptide repeat domain"/>
    <property type="match status" value="3"/>
</dbReference>
<dbReference type="PANTHER" id="PTHR19959">
    <property type="entry name" value="KINESIN LIGHT CHAIN"/>
    <property type="match status" value="1"/>
</dbReference>
<feature type="repeat" description="TPR" evidence="1">
    <location>
        <begin position="569"/>
        <end position="602"/>
    </location>
</feature>
<dbReference type="Pfam" id="PF12770">
    <property type="entry name" value="CHAT"/>
    <property type="match status" value="1"/>
</dbReference>
<dbReference type="Proteomes" id="UP000540685">
    <property type="component" value="Unassembled WGS sequence"/>
</dbReference>
<evidence type="ECO:0000313" key="5">
    <source>
        <dbReference type="Proteomes" id="UP000540685"/>
    </source>
</evidence>
<feature type="domain" description="CHAT" evidence="3">
    <location>
        <begin position="915"/>
        <end position="1194"/>
    </location>
</feature>
<feature type="compositionally biased region" description="Basic and acidic residues" evidence="2">
    <location>
        <begin position="875"/>
        <end position="886"/>
    </location>
</feature>
<evidence type="ECO:0000313" key="4">
    <source>
        <dbReference type="EMBL" id="MBB5817330.1"/>
    </source>
</evidence>
<dbReference type="AlphaFoldDB" id="A0A7W9ME00"/>
<dbReference type="SMART" id="SM00028">
    <property type="entry name" value="TPR"/>
    <property type="match status" value="1"/>
</dbReference>
<evidence type="ECO:0000259" key="3">
    <source>
        <dbReference type="Pfam" id="PF12770"/>
    </source>
</evidence>
<name>A0A7W9ME00_9ACTN</name>
<reference evidence="4 5" key="1">
    <citation type="submission" date="2020-08" db="EMBL/GenBank/DDBJ databases">
        <title>Sequencing the genomes of 1000 actinobacteria strains.</title>
        <authorList>
            <person name="Klenk H.-P."/>
        </authorList>
    </citation>
    <scope>NUCLEOTIDE SEQUENCE [LARGE SCALE GENOMIC DNA]</scope>
    <source>
        <strain evidence="4 5">DSM 46887</strain>
    </source>
</reference>
<dbReference type="InterPro" id="IPR019734">
    <property type="entry name" value="TPR_rpt"/>
</dbReference>
<dbReference type="PROSITE" id="PS50005">
    <property type="entry name" value="TPR"/>
    <property type="match status" value="1"/>
</dbReference>
<evidence type="ECO:0000256" key="1">
    <source>
        <dbReference type="PROSITE-ProRule" id="PRU00339"/>
    </source>
</evidence>
<feature type="region of interest" description="Disordered" evidence="2">
    <location>
        <begin position="875"/>
        <end position="912"/>
    </location>
</feature>
<gene>
    <name evidence="4" type="ORF">F4562_000392</name>
</gene>
<feature type="compositionally biased region" description="Low complexity" evidence="2">
    <location>
        <begin position="894"/>
        <end position="903"/>
    </location>
</feature>
<dbReference type="SUPFAM" id="SSF48452">
    <property type="entry name" value="TPR-like"/>
    <property type="match status" value="2"/>
</dbReference>